<dbReference type="InterPro" id="IPR000120">
    <property type="entry name" value="Amidase"/>
</dbReference>
<keyword evidence="4" id="KW-1185">Reference proteome</keyword>
<reference evidence="3 4" key="1">
    <citation type="submission" date="2020-08" db="EMBL/GenBank/DDBJ databases">
        <title>Sequencing the genomes of 1000 actinobacteria strains.</title>
        <authorList>
            <person name="Klenk H.-P."/>
        </authorList>
    </citation>
    <scope>NUCLEOTIDE SEQUENCE [LARGE SCALE GENOMIC DNA]</scope>
    <source>
        <strain evidence="3 4">DSM 46659</strain>
    </source>
</reference>
<dbReference type="EC" id="3.5.1.4" evidence="3"/>
<comment type="similarity">
    <text evidence="1">Belongs to the amidase family.</text>
</comment>
<dbReference type="PANTHER" id="PTHR11895">
    <property type="entry name" value="TRANSAMIDASE"/>
    <property type="match status" value="1"/>
</dbReference>
<keyword evidence="3" id="KW-0378">Hydrolase</keyword>
<dbReference type="PROSITE" id="PS00571">
    <property type="entry name" value="AMIDASES"/>
    <property type="match status" value="1"/>
</dbReference>
<sequence length="474" mass="50719">MTEIHHLTAIELARAVRERELSPTEITDHYLARIERHDERVGAFITVTQEQARQQARNAEKRVIQESPEDLPPLLGVPVPIKDLDPQAGVRHTYGSRAFADNVPDYDAAVVTRLRAAGAVFPGKTNTPEFGSPCYTENDVAPPARTPWDLTRSAGGSSGGAAAAVAAGLAPVAHASDGGGSIRIPASVCGIFGIKPTRGRISGAPEKPDLIGLSTAGPLARTVRDAALLLDVMSVSIPGDYYTAPPLPAGETFLGHAGRDPGRLRLARFRAPVVPGAEVHPDVVAAYESATELLVSLGHDVEEIEPPFDSAAMDHFATVWAVMALAVPVPPEREELLRPLNRWLRERGRSCSAQDYLRATTALQQGVRAALPRVLGYDAVLTPTLALPPVPVGHFGTDPAEEFARMTAFTPFTSMFNVTGQPSVSVPLHWTDEDLPIGVMISGPMGGEPMLLSLSAQLEAAHPWIDRTPPIWSR</sequence>
<gene>
    <name evidence="3" type="ORF">HNR23_000884</name>
</gene>
<evidence type="ECO:0000313" key="3">
    <source>
        <dbReference type="EMBL" id="MBB6170824.1"/>
    </source>
</evidence>
<feature type="domain" description="Amidase" evidence="2">
    <location>
        <begin position="25"/>
        <end position="452"/>
    </location>
</feature>
<dbReference type="InterPro" id="IPR023631">
    <property type="entry name" value="Amidase_dom"/>
</dbReference>
<accession>A0A7X0D569</accession>
<organism evidence="3 4">
    <name type="scientific">Nocardiopsis mwathae</name>
    <dbReference type="NCBI Taxonomy" id="1472723"/>
    <lineage>
        <taxon>Bacteria</taxon>
        <taxon>Bacillati</taxon>
        <taxon>Actinomycetota</taxon>
        <taxon>Actinomycetes</taxon>
        <taxon>Streptosporangiales</taxon>
        <taxon>Nocardiopsidaceae</taxon>
        <taxon>Nocardiopsis</taxon>
    </lineage>
</organism>
<dbReference type="Pfam" id="PF01425">
    <property type="entry name" value="Amidase"/>
    <property type="match status" value="1"/>
</dbReference>
<evidence type="ECO:0000259" key="2">
    <source>
        <dbReference type="Pfam" id="PF01425"/>
    </source>
</evidence>
<dbReference type="InterPro" id="IPR036928">
    <property type="entry name" value="AS_sf"/>
</dbReference>
<dbReference type="EMBL" id="JACHDS010000001">
    <property type="protein sequence ID" value="MBB6170824.1"/>
    <property type="molecule type" value="Genomic_DNA"/>
</dbReference>
<dbReference type="SUPFAM" id="SSF75304">
    <property type="entry name" value="Amidase signature (AS) enzymes"/>
    <property type="match status" value="1"/>
</dbReference>
<name>A0A7X0D569_9ACTN</name>
<protein>
    <submittedName>
        <fullName evidence="3">Amidase</fullName>
        <ecNumber evidence="3">3.5.1.4</ecNumber>
    </submittedName>
</protein>
<dbReference type="PANTHER" id="PTHR11895:SF7">
    <property type="entry name" value="GLUTAMYL-TRNA(GLN) AMIDOTRANSFERASE SUBUNIT A, MITOCHONDRIAL"/>
    <property type="match status" value="1"/>
</dbReference>
<dbReference type="GO" id="GO:0004040">
    <property type="term" value="F:amidase activity"/>
    <property type="evidence" value="ECO:0007669"/>
    <property type="project" value="UniProtKB-EC"/>
</dbReference>
<dbReference type="InterPro" id="IPR020556">
    <property type="entry name" value="Amidase_CS"/>
</dbReference>
<dbReference type="AlphaFoldDB" id="A0A7X0D569"/>
<dbReference type="RefSeq" id="WP_184073765.1">
    <property type="nucleotide sequence ID" value="NZ_JACHDS010000001.1"/>
</dbReference>
<proteinExistence type="inferred from homology"/>
<evidence type="ECO:0000256" key="1">
    <source>
        <dbReference type="ARBA" id="ARBA00009199"/>
    </source>
</evidence>
<dbReference type="Proteomes" id="UP000546642">
    <property type="component" value="Unassembled WGS sequence"/>
</dbReference>
<comment type="caution">
    <text evidence="3">The sequence shown here is derived from an EMBL/GenBank/DDBJ whole genome shotgun (WGS) entry which is preliminary data.</text>
</comment>
<dbReference type="Gene3D" id="3.90.1300.10">
    <property type="entry name" value="Amidase signature (AS) domain"/>
    <property type="match status" value="1"/>
</dbReference>
<evidence type="ECO:0000313" key="4">
    <source>
        <dbReference type="Proteomes" id="UP000546642"/>
    </source>
</evidence>